<feature type="transmembrane region" description="Helical" evidence="1">
    <location>
        <begin position="75"/>
        <end position="106"/>
    </location>
</feature>
<name>A0A2S3UK09_9HYPH</name>
<dbReference type="EMBL" id="PPCN01000020">
    <property type="protein sequence ID" value="POF27913.1"/>
    <property type="molecule type" value="Genomic_DNA"/>
</dbReference>
<feature type="transmembrane region" description="Helical" evidence="1">
    <location>
        <begin position="9"/>
        <end position="29"/>
    </location>
</feature>
<dbReference type="OrthoDB" id="5186924at2"/>
<feature type="transmembrane region" description="Helical" evidence="1">
    <location>
        <begin position="118"/>
        <end position="139"/>
    </location>
</feature>
<keyword evidence="1" id="KW-0472">Membrane</keyword>
<comment type="caution">
    <text evidence="3">The sequence shown here is derived from an EMBL/GenBank/DDBJ whole genome shotgun (WGS) entry which is preliminary data.</text>
</comment>
<evidence type="ECO:0000313" key="3">
    <source>
        <dbReference type="EMBL" id="POF27913.1"/>
    </source>
</evidence>
<keyword evidence="1" id="KW-1133">Transmembrane helix</keyword>
<feature type="transmembrane region" description="Helical" evidence="1">
    <location>
        <begin position="41"/>
        <end position="63"/>
    </location>
</feature>
<dbReference type="Proteomes" id="UP000236959">
    <property type="component" value="Unassembled WGS sequence"/>
</dbReference>
<dbReference type="InterPro" id="IPR009936">
    <property type="entry name" value="DUF1468"/>
</dbReference>
<sequence>MKSVDQRDLVGGLLVAVVGGAFAVAATGLPKAEPGMVGPAYVPMATGIIAIILGLIISGKAFLGARPIPRINIRPVLAIFAATAVFALLIRNVGFVPTIFAVVAVAASGSPKSRPLPVLYIAGTVSLACWLIFIVGLGLPIDVVRSPF</sequence>
<evidence type="ECO:0000256" key="1">
    <source>
        <dbReference type="SAM" id="Phobius"/>
    </source>
</evidence>
<dbReference type="AlphaFoldDB" id="A0A2S3UK09"/>
<evidence type="ECO:0000259" key="2">
    <source>
        <dbReference type="Pfam" id="PF07331"/>
    </source>
</evidence>
<reference evidence="3 4" key="1">
    <citation type="submission" date="2018-01" db="EMBL/GenBank/DDBJ databases">
        <title>Genomic Encyclopedia of Archaeal and Bacterial Type Strains, Phase II (KMG-II): from individual species to whole genera.</title>
        <authorList>
            <person name="Goeker M."/>
        </authorList>
    </citation>
    <scope>NUCLEOTIDE SEQUENCE [LARGE SCALE GENOMIC DNA]</scope>
    <source>
        <strain evidence="3 4">DSM 17023</strain>
    </source>
</reference>
<feature type="domain" description="DUF1468" evidence="2">
    <location>
        <begin position="10"/>
        <end position="140"/>
    </location>
</feature>
<keyword evidence="1" id="KW-0812">Transmembrane</keyword>
<evidence type="ECO:0000313" key="4">
    <source>
        <dbReference type="Proteomes" id="UP000236959"/>
    </source>
</evidence>
<dbReference type="Pfam" id="PF07331">
    <property type="entry name" value="TctB"/>
    <property type="match status" value="1"/>
</dbReference>
<proteinExistence type="predicted"/>
<organism evidence="3 4">
    <name type="scientific">Roseibium marinum</name>
    <dbReference type="NCBI Taxonomy" id="281252"/>
    <lineage>
        <taxon>Bacteria</taxon>
        <taxon>Pseudomonadati</taxon>
        <taxon>Pseudomonadota</taxon>
        <taxon>Alphaproteobacteria</taxon>
        <taxon>Hyphomicrobiales</taxon>
        <taxon>Stappiaceae</taxon>
        <taxon>Roseibium</taxon>
    </lineage>
</organism>
<gene>
    <name evidence="3" type="ORF">CLV41_12073</name>
</gene>
<accession>A0A2S3UK09</accession>
<dbReference type="RefSeq" id="WP_103225524.1">
    <property type="nucleotide sequence ID" value="NZ_PPCN01000020.1"/>
</dbReference>
<protein>
    <submittedName>
        <fullName evidence="3">Tripartite tricarboxylate transporter TctB family protein</fullName>
    </submittedName>
</protein>
<keyword evidence="4" id="KW-1185">Reference proteome</keyword>